<dbReference type="Proteomes" id="UP000800981">
    <property type="component" value="Unassembled WGS sequence"/>
</dbReference>
<sequence>MTASTWETQEPPLSVATWGALLAARPLDVARLVEGLGDALLEHVVSPMLRRAADDALRLRLTALLAVGPRRRRDAEPGRLDELLRNADGAALKLRSALDRLADTRGDETEPAAHAVAVLTGGDPAEACSAAQVPLRTTEVAYHALDAMGLRGLDPVEVLALVKSGIPVQQAITLAELLSTRRWWPKRLREFALGGVAAGGDADAFVACMDDLAFAQLSPWQQRAAL</sequence>
<evidence type="ECO:0000313" key="1">
    <source>
        <dbReference type="EMBL" id="NHC16123.1"/>
    </source>
</evidence>
<evidence type="ECO:0000313" key="2">
    <source>
        <dbReference type="Proteomes" id="UP000800981"/>
    </source>
</evidence>
<accession>A0ABX0GYT5</accession>
<dbReference type="RefSeq" id="WP_166284592.1">
    <property type="nucleotide sequence ID" value="NZ_JAANNP010000095.1"/>
</dbReference>
<dbReference type="EMBL" id="JAANNP010000095">
    <property type="protein sequence ID" value="NHC16123.1"/>
    <property type="molecule type" value="Genomic_DNA"/>
</dbReference>
<reference evidence="1 2" key="1">
    <citation type="submission" date="2020-03" db="EMBL/GenBank/DDBJ databases">
        <title>Two novel Motilibacter sp.</title>
        <authorList>
            <person name="Liu S."/>
        </authorList>
    </citation>
    <scope>NUCLEOTIDE SEQUENCE [LARGE SCALE GENOMIC DNA]</scope>
    <source>
        <strain evidence="1 2">E257</strain>
    </source>
</reference>
<comment type="caution">
    <text evidence="1">The sequence shown here is derived from an EMBL/GenBank/DDBJ whole genome shotgun (WGS) entry which is preliminary data.</text>
</comment>
<protein>
    <submittedName>
        <fullName evidence="1">Uncharacterized protein</fullName>
    </submittedName>
</protein>
<gene>
    <name evidence="1" type="ORF">G9H71_20255</name>
</gene>
<feature type="non-terminal residue" evidence="1">
    <location>
        <position position="226"/>
    </location>
</feature>
<keyword evidence="2" id="KW-1185">Reference proteome</keyword>
<name>A0ABX0GYT5_9ACTN</name>
<organism evidence="1 2">
    <name type="scientific">Motilibacter deserti</name>
    <dbReference type="NCBI Taxonomy" id="2714956"/>
    <lineage>
        <taxon>Bacteria</taxon>
        <taxon>Bacillati</taxon>
        <taxon>Actinomycetota</taxon>
        <taxon>Actinomycetes</taxon>
        <taxon>Motilibacterales</taxon>
        <taxon>Motilibacteraceae</taxon>
        <taxon>Motilibacter</taxon>
    </lineage>
</organism>
<proteinExistence type="predicted"/>